<dbReference type="Proteomes" id="UP000323876">
    <property type="component" value="Unassembled WGS sequence"/>
</dbReference>
<accession>A0A5N0EEU0</accession>
<dbReference type="AlphaFoldDB" id="A0A5N0EEU0"/>
<protein>
    <recommendedName>
        <fullName evidence="4">Low molecular weight antigen MTB12-like C-terminal domain-containing protein</fullName>
    </recommendedName>
</protein>
<comment type="similarity">
    <text evidence="2">Belongs to the MTB12 family.</text>
</comment>
<evidence type="ECO:0000256" key="2">
    <source>
        <dbReference type="ARBA" id="ARBA00093774"/>
    </source>
</evidence>
<proteinExistence type="inferred from homology"/>
<evidence type="ECO:0000256" key="1">
    <source>
        <dbReference type="ARBA" id="ARBA00022729"/>
    </source>
</evidence>
<keyword evidence="6" id="KW-1185">Reference proteome</keyword>
<dbReference type="Pfam" id="PF26580">
    <property type="entry name" value="Mtb12_C"/>
    <property type="match status" value="1"/>
</dbReference>
<comment type="caution">
    <text evidence="5">The sequence shown here is derived from an EMBL/GenBank/DDBJ whole genome shotgun (WGS) entry which is preliminary data.</text>
</comment>
<feature type="domain" description="Low molecular weight antigen MTB12-like C-terminal" evidence="4">
    <location>
        <begin position="42"/>
        <end position="152"/>
    </location>
</feature>
<dbReference type="RefSeq" id="WP_150404074.1">
    <property type="nucleotide sequence ID" value="NZ_VXLC01000011.1"/>
</dbReference>
<feature type="chain" id="PRO_5024294066" description="Low molecular weight antigen MTB12-like C-terminal domain-containing protein" evidence="3">
    <location>
        <begin position="30"/>
        <end position="153"/>
    </location>
</feature>
<evidence type="ECO:0000256" key="3">
    <source>
        <dbReference type="SAM" id="SignalP"/>
    </source>
</evidence>
<evidence type="ECO:0000313" key="6">
    <source>
        <dbReference type="Proteomes" id="UP000323876"/>
    </source>
</evidence>
<evidence type="ECO:0000313" key="5">
    <source>
        <dbReference type="EMBL" id="KAA8886615.1"/>
    </source>
</evidence>
<feature type="signal peptide" evidence="3">
    <location>
        <begin position="1"/>
        <end position="29"/>
    </location>
</feature>
<dbReference type="InterPro" id="IPR058644">
    <property type="entry name" value="Mtb12-like_C"/>
</dbReference>
<gene>
    <name evidence="5" type="ORF">F3087_22850</name>
</gene>
<dbReference type="OrthoDB" id="4375957at2"/>
<name>A0A5N0EEU0_9NOCA</name>
<dbReference type="EMBL" id="VXLC01000011">
    <property type="protein sequence ID" value="KAA8886615.1"/>
    <property type="molecule type" value="Genomic_DNA"/>
</dbReference>
<organism evidence="5 6">
    <name type="scientific">Nocardia colli</name>
    <dbReference type="NCBI Taxonomy" id="2545717"/>
    <lineage>
        <taxon>Bacteria</taxon>
        <taxon>Bacillati</taxon>
        <taxon>Actinomycetota</taxon>
        <taxon>Actinomycetes</taxon>
        <taxon>Mycobacteriales</taxon>
        <taxon>Nocardiaceae</taxon>
        <taxon>Nocardia</taxon>
    </lineage>
</organism>
<keyword evidence="1 3" id="KW-0732">Signal</keyword>
<reference evidence="5 6" key="1">
    <citation type="submission" date="2019-09" db="EMBL/GenBank/DDBJ databases">
        <authorList>
            <person name="Wang X."/>
        </authorList>
    </citation>
    <scope>NUCLEOTIDE SEQUENCE [LARGE SCALE GENOMIC DNA]</scope>
    <source>
        <strain evidence="5 6">CICC 11023</strain>
    </source>
</reference>
<sequence>MIKRKAHAATAAIALTAAALGAFGTVAIAAPATAAPSIVRTAAPSAGELNSKLSLVLNSGAARSARAAELEGGEADLAVVERVGGVMGGVPGLTWTVQNANAAGDTLNADLLVTVPGYGTFPPIQIAWRQIDGTWKLTSESVDTIAYYAGQQR</sequence>
<evidence type="ECO:0000259" key="4">
    <source>
        <dbReference type="Pfam" id="PF26580"/>
    </source>
</evidence>